<dbReference type="STRING" id="1121365.GCA_000375365_00435"/>
<evidence type="ECO:0000313" key="2">
    <source>
        <dbReference type="EMBL" id="PKF68143.1"/>
    </source>
</evidence>
<evidence type="ECO:0000313" key="3">
    <source>
        <dbReference type="Proteomes" id="UP000233249"/>
    </source>
</evidence>
<name>A0A2N0X607_9CORY</name>
<gene>
    <name evidence="2" type="ORF">CXB45_08650</name>
</gene>
<feature type="region of interest" description="Disordered" evidence="1">
    <location>
        <begin position="102"/>
        <end position="123"/>
    </location>
</feature>
<dbReference type="AlphaFoldDB" id="A0A2N0X607"/>
<accession>A0A2N0X607</accession>
<reference evidence="2 3" key="1">
    <citation type="submission" date="2017-12" db="EMBL/GenBank/DDBJ databases">
        <title>Corynebacterium mastitidis 16-1433 Genome.</title>
        <authorList>
            <person name="Gulvik C.A."/>
        </authorList>
    </citation>
    <scope>NUCLEOTIDE SEQUENCE [LARGE SCALE GENOMIC DNA]</scope>
    <source>
        <strain evidence="2 3">16-1433</strain>
    </source>
</reference>
<proteinExistence type="predicted"/>
<comment type="caution">
    <text evidence="2">The sequence shown here is derived from an EMBL/GenBank/DDBJ whole genome shotgun (WGS) entry which is preliminary data.</text>
</comment>
<organism evidence="2 3">
    <name type="scientific">Corynebacterium mastitidis</name>
    <dbReference type="NCBI Taxonomy" id="161890"/>
    <lineage>
        <taxon>Bacteria</taxon>
        <taxon>Bacillati</taxon>
        <taxon>Actinomycetota</taxon>
        <taxon>Actinomycetes</taxon>
        <taxon>Mycobacteriales</taxon>
        <taxon>Corynebacteriaceae</taxon>
        <taxon>Corynebacterium</taxon>
    </lineage>
</organism>
<dbReference type="Proteomes" id="UP000233249">
    <property type="component" value="Unassembled WGS sequence"/>
</dbReference>
<evidence type="ECO:0000256" key="1">
    <source>
        <dbReference type="SAM" id="MobiDB-lite"/>
    </source>
</evidence>
<protein>
    <submittedName>
        <fullName evidence="2">Uncharacterized protein</fullName>
    </submittedName>
</protein>
<dbReference type="EMBL" id="PJAF01000026">
    <property type="protein sequence ID" value="PKF68143.1"/>
    <property type="molecule type" value="Genomic_DNA"/>
</dbReference>
<sequence length="123" mass="13726">MSVALISLFGIALTALSGLAGSWITSRGAKEKSVSEQYKALVDDIQEWTETRLAERDERIEELREETAVLRTAVARLEGDVRSWKGRYRVAVEHIEALRPLVPSSRRPPVPEQLRGDVAGVEK</sequence>